<dbReference type="Proteomes" id="UP001499851">
    <property type="component" value="Unassembled WGS sequence"/>
</dbReference>
<name>A0ABP4RPE3_9ACTN</name>
<protein>
    <submittedName>
        <fullName evidence="6">DoxX family protein</fullName>
    </submittedName>
</protein>
<evidence type="ECO:0000256" key="1">
    <source>
        <dbReference type="ARBA" id="ARBA00004141"/>
    </source>
</evidence>
<proteinExistence type="predicted"/>
<keyword evidence="4 5" id="KW-0472">Membrane</keyword>
<gene>
    <name evidence="6" type="ORF">GCM10009830_00200</name>
</gene>
<feature type="transmembrane region" description="Helical" evidence="5">
    <location>
        <begin position="68"/>
        <end position="86"/>
    </location>
</feature>
<dbReference type="Pfam" id="PF13564">
    <property type="entry name" value="DoxX_2"/>
    <property type="match status" value="1"/>
</dbReference>
<comment type="caution">
    <text evidence="6">The sequence shown here is derived from an EMBL/GenBank/DDBJ whole genome shotgun (WGS) entry which is preliminary data.</text>
</comment>
<keyword evidence="7" id="KW-1185">Reference proteome</keyword>
<reference evidence="7" key="1">
    <citation type="journal article" date="2019" name="Int. J. Syst. Evol. Microbiol.">
        <title>The Global Catalogue of Microorganisms (GCM) 10K type strain sequencing project: providing services to taxonomists for standard genome sequencing and annotation.</title>
        <authorList>
            <consortium name="The Broad Institute Genomics Platform"/>
            <consortium name="The Broad Institute Genome Sequencing Center for Infectious Disease"/>
            <person name="Wu L."/>
            <person name="Ma J."/>
        </authorList>
    </citation>
    <scope>NUCLEOTIDE SEQUENCE [LARGE SCALE GENOMIC DNA]</scope>
    <source>
        <strain evidence="7">JCM 16001</strain>
    </source>
</reference>
<feature type="transmembrane region" description="Helical" evidence="5">
    <location>
        <begin position="98"/>
        <end position="118"/>
    </location>
</feature>
<organism evidence="6 7">
    <name type="scientific">Glycomyces endophyticus</name>
    <dbReference type="NCBI Taxonomy" id="480996"/>
    <lineage>
        <taxon>Bacteria</taxon>
        <taxon>Bacillati</taxon>
        <taxon>Actinomycetota</taxon>
        <taxon>Actinomycetes</taxon>
        <taxon>Glycomycetales</taxon>
        <taxon>Glycomycetaceae</taxon>
        <taxon>Glycomyces</taxon>
    </lineage>
</organism>
<accession>A0ABP4RPE3</accession>
<comment type="subcellular location">
    <subcellularLocation>
        <location evidence="1">Membrane</location>
        <topology evidence="1">Multi-pass membrane protein</topology>
    </subcellularLocation>
</comment>
<evidence type="ECO:0000256" key="5">
    <source>
        <dbReference type="SAM" id="Phobius"/>
    </source>
</evidence>
<keyword evidence="2 5" id="KW-0812">Transmembrane</keyword>
<dbReference type="RefSeq" id="WP_344480155.1">
    <property type="nucleotide sequence ID" value="NZ_BAAAQF010000001.1"/>
</dbReference>
<evidence type="ECO:0000313" key="7">
    <source>
        <dbReference type="Proteomes" id="UP001499851"/>
    </source>
</evidence>
<evidence type="ECO:0000256" key="3">
    <source>
        <dbReference type="ARBA" id="ARBA00022989"/>
    </source>
</evidence>
<keyword evidence="3 5" id="KW-1133">Transmembrane helix</keyword>
<dbReference type="InterPro" id="IPR032808">
    <property type="entry name" value="DoxX"/>
</dbReference>
<sequence>MNAFPDPLWPVLLLAFVSFGDGLLCLRPVPFVAACFEDVGFPRRWWWAAAPVKFAAAAGLVAGVWVPYLGALTSAAVVLYFVAAIAMHVRARDFGRNLFLNATGMLLLSVFTLVYCFLSR</sequence>
<evidence type="ECO:0000313" key="6">
    <source>
        <dbReference type="EMBL" id="GAA1659207.1"/>
    </source>
</evidence>
<evidence type="ECO:0000256" key="4">
    <source>
        <dbReference type="ARBA" id="ARBA00023136"/>
    </source>
</evidence>
<dbReference type="EMBL" id="BAAAQF010000001">
    <property type="protein sequence ID" value="GAA1659207.1"/>
    <property type="molecule type" value="Genomic_DNA"/>
</dbReference>
<evidence type="ECO:0000256" key="2">
    <source>
        <dbReference type="ARBA" id="ARBA00022692"/>
    </source>
</evidence>